<dbReference type="SUPFAM" id="SSF50729">
    <property type="entry name" value="PH domain-like"/>
    <property type="match status" value="1"/>
</dbReference>
<organism evidence="3 4">
    <name type="scientific">Sphaeroforma arctica JP610</name>
    <dbReference type="NCBI Taxonomy" id="667725"/>
    <lineage>
        <taxon>Eukaryota</taxon>
        <taxon>Ichthyosporea</taxon>
        <taxon>Ichthyophonida</taxon>
        <taxon>Sphaeroforma</taxon>
    </lineage>
</organism>
<dbReference type="PANTHER" id="PTHR13128:SF12">
    <property type="entry name" value="VACUOLAR PROTEIN-SORTING-ASSOCIATED PROTEIN 36"/>
    <property type="match status" value="1"/>
</dbReference>
<feature type="non-terminal residue" evidence="3">
    <location>
        <position position="85"/>
    </location>
</feature>
<dbReference type="GO" id="GO:0031902">
    <property type="term" value="C:late endosome membrane"/>
    <property type="evidence" value="ECO:0007669"/>
    <property type="project" value="UniProtKB-UniRule"/>
</dbReference>
<evidence type="ECO:0000313" key="4">
    <source>
        <dbReference type="Proteomes" id="UP000054560"/>
    </source>
</evidence>
<dbReference type="GO" id="GO:0043130">
    <property type="term" value="F:ubiquitin binding"/>
    <property type="evidence" value="ECO:0007669"/>
    <property type="project" value="UniProtKB-UniRule"/>
</dbReference>
<dbReference type="InterPro" id="IPR021648">
    <property type="entry name" value="GLUE_dom"/>
</dbReference>
<feature type="domain" description="GLUE N-terminal" evidence="2">
    <location>
        <begin position="1"/>
        <end position="85"/>
    </location>
</feature>
<dbReference type="AlphaFoldDB" id="A0A0L0F618"/>
<dbReference type="Pfam" id="PF11605">
    <property type="entry name" value="Vps36_ESCRT-II"/>
    <property type="match status" value="1"/>
</dbReference>
<keyword evidence="1" id="KW-0963">Cytoplasm</keyword>
<comment type="subcellular location">
    <subcellularLocation>
        <location evidence="1">Cytoplasm</location>
    </subcellularLocation>
    <subcellularLocation>
        <location evidence="1">Endosome</location>
    </subcellularLocation>
</comment>
<keyword evidence="1" id="KW-0967">Endosome</keyword>
<dbReference type="InterPro" id="IPR037855">
    <property type="entry name" value="Vps36"/>
</dbReference>
<dbReference type="PANTHER" id="PTHR13128">
    <property type="entry name" value="VACUOLAR PROTEIN-SORTING-ASSOCIATED PROTEIN 36"/>
    <property type="match status" value="1"/>
</dbReference>
<proteinExistence type="inferred from homology"/>
<comment type="similarity">
    <text evidence="1">Belongs to the VPS36 family.</text>
</comment>
<evidence type="ECO:0000259" key="2">
    <source>
        <dbReference type="PROSITE" id="PS51495"/>
    </source>
</evidence>
<dbReference type="RefSeq" id="XP_014146084.1">
    <property type="nucleotide sequence ID" value="XM_014290609.1"/>
</dbReference>
<keyword evidence="4" id="KW-1185">Reference proteome</keyword>
<reference evidence="3 4" key="1">
    <citation type="submission" date="2011-02" db="EMBL/GenBank/DDBJ databases">
        <title>The Genome Sequence of Sphaeroforma arctica JP610.</title>
        <authorList>
            <consortium name="The Broad Institute Genome Sequencing Platform"/>
            <person name="Russ C."/>
            <person name="Cuomo C."/>
            <person name="Young S.K."/>
            <person name="Zeng Q."/>
            <person name="Gargeya S."/>
            <person name="Alvarado L."/>
            <person name="Berlin A."/>
            <person name="Chapman S.B."/>
            <person name="Chen Z."/>
            <person name="Freedman E."/>
            <person name="Gellesch M."/>
            <person name="Goldberg J."/>
            <person name="Griggs A."/>
            <person name="Gujja S."/>
            <person name="Heilman E."/>
            <person name="Heiman D."/>
            <person name="Howarth C."/>
            <person name="Mehta T."/>
            <person name="Neiman D."/>
            <person name="Pearson M."/>
            <person name="Roberts A."/>
            <person name="Saif S."/>
            <person name="Shea T."/>
            <person name="Shenoy N."/>
            <person name="Sisk P."/>
            <person name="Stolte C."/>
            <person name="Sykes S."/>
            <person name="White J."/>
            <person name="Yandava C."/>
            <person name="Burger G."/>
            <person name="Gray M.W."/>
            <person name="Holland P.W.H."/>
            <person name="King N."/>
            <person name="Lang F.B.F."/>
            <person name="Roger A.J."/>
            <person name="Ruiz-Trillo I."/>
            <person name="Haas B."/>
            <person name="Nusbaum C."/>
            <person name="Birren B."/>
        </authorList>
    </citation>
    <scope>NUCLEOTIDE SEQUENCE [LARGE SCALE GENOMIC DNA]</scope>
    <source>
        <strain evidence="3 4">JP610</strain>
    </source>
</reference>
<dbReference type="Proteomes" id="UP000054560">
    <property type="component" value="Unassembled WGS sequence"/>
</dbReference>
<protein>
    <recommendedName>
        <fullName evidence="1">Vacuolar protein-sorting-associated protein 36</fullName>
    </recommendedName>
    <alternativeName>
        <fullName evidence="1">ESCRT-II complex subunit VPS36</fullName>
    </alternativeName>
</protein>
<sequence>GVALYNNDNKTPYPEGTARVTSHRILFTGPQHTALYLPLSDIRTVDFVKKFLRQSPKVILHLNPPFDGYLKLSFRNGGHDEAYEQ</sequence>
<name>A0A0L0F618_9EUKA</name>
<evidence type="ECO:0000313" key="3">
    <source>
        <dbReference type="EMBL" id="KNC72182.1"/>
    </source>
</evidence>
<dbReference type="EMBL" id="KQ247446">
    <property type="protein sequence ID" value="KNC72182.1"/>
    <property type="molecule type" value="Genomic_DNA"/>
</dbReference>
<dbReference type="GeneID" id="25915770"/>
<dbReference type="InterPro" id="IPR011993">
    <property type="entry name" value="PH-like_dom_sf"/>
</dbReference>
<keyword evidence="1" id="KW-0813">Transport</keyword>
<comment type="subunit">
    <text evidence="1">Component of the endosomal sorting complex required for transport II (ESCRT-II).</text>
</comment>
<dbReference type="Gene3D" id="2.30.29.30">
    <property type="entry name" value="Pleckstrin-homology domain (PH domain)/Phosphotyrosine-binding domain (PTB)"/>
    <property type="match status" value="1"/>
</dbReference>
<dbReference type="GO" id="GO:0043328">
    <property type="term" value="P:protein transport to vacuole involved in ubiquitin-dependent protein catabolic process via the multivesicular body sorting pathway"/>
    <property type="evidence" value="ECO:0007669"/>
    <property type="project" value="UniProtKB-UniRule"/>
</dbReference>
<comment type="function">
    <text evidence="1">Component of the ESCRT-II complex (endosomal sorting complex required for transport II), which is required for multivesicular body (MVB) formation and sorting of endosomal cargo proteins into MVBs.</text>
</comment>
<dbReference type="GO" id="GO:0000814">
    <property type="term" value="C:ESCRT II complex"/>
    <property type="evidence" value="ECO:0007669"/>
    <property type="project" value="UniProtKB-UniRule"/>
</dbReference>
<evidence type="ECO:0000256" key="1">
    <source>
        <dbReference type="RuleBase" id="RU367095"/>
    </source>
</evidence>
<dbReference type="GO" id="GO:0032266">
    <property type="term" value="F:phosphatidylinositol-3-phosphate binding"/>
    <property type="evidence" value="ECO:0007669"/>
    <property type="project" value="UniProtKB-UniRule"/>
</dbReference>
<accession>A0A0L0F618</accession>
<feature type="non-terminal residue" evidence="3">
    <location>
        <position position="1"/>
    </location>
</feature>
<dbReference type="PROSITE" id="PS51495">
    <property type="entry name" value="GLUE"/>
    <property type="match status" value="1"/>
</dbReference>
<keyword evidence="1" id="KW-0653">Protein transport</keyword>
<gene>
    <name evidence="3" type="ORF">SARC_15266</name>
</gene>